<dbReference type="CDD" id="cd00093">
    <property type="entry name" value="HTH_XRE"/>
    <property type="match status" value="1"/>
</dbReference>
<dbReference type="InterPro" id="IPR010982">
    <property type="entry name" value="Lambda_DNA-bd_dom_sf"/>
</dbReference>
<gene>
    <name evidence="2" type="ORF">GC102_32000</name>
</gene>
<dbReference type="Pfam" id="PF17765">
    <property type="entry name" value="MLTR_LBD"/>
    <property type="match status" value="1"/>
</dbReference>
<dbReference type="SUPFAM" id="SSF47413">
    <property type="entry name" value="lambda repressor-like DNA-binding domains"/>
    <property type="match status" value="1"/>
</dbReference>
<evidence type="ECO:0000259" key="1">
    <source>
        <dbReference type="SMART" id="SM00530"/>
    </source>
</evidence>
<evidence type="ECO:0000313" key="2">
    <source>
        <dbReference type="EMBL" id="NOU90328.1"/>
    </source>
</evidence>
<proteinExistence type="predicted"/>
<accession>A0ABX1ZAD4</accession>
<keyword evidence="3" id="KW-1185">Reference proteome</keyword>
<name>A0ABX1ZAD4_9BACL</name>
<dbReference type="PANTHER" id="PTHR35010">
    <property type="entry name" value="BLL4672 PROTEIN-RELATED"/>
    <property type="match status" value="1"/>
</dbReference>
<dbReference type="Gene3D" id="1.10.260.40">
    <property type="entry name" value="lambda repressor-like DNA-binding domains"/>
    <property type="match status" value="1"/>
</dbReference>
<feature type="domain" description="HTH cro/C1-type" evidence="1">
    <location>
        <begin position="6"/>
        <end position="79"/>
    </location>
</feature>
<sequence length="270" mass="32122">MELADFLRTRRLRLLPKEAGLSVDHSRRRTSGLRREEVAVLAGISLPWYTALEQGRDIRVSDQVLDSLARTLRLNPDERRHLFTLSLQMLRMEVQNTWKNEISQVHQEILDQFQFCPAYIADMRWNILAWNRMAVQVFGDFERMSLQERNLIWYMFTNEACRELYTKWEMLAQSLLAQLRSDYGKLVDDPWYVEMIGELSEVSPAFRELWARHDVTENPEERKEMRHPAVGTLILEHKSFVLKENKNLMMKMFTPADSETRRKLEQLTLF</sequence>
<dbReference type="Gene3D" id="3.30.450.180">
    <property type="match status" value="1"/>
</dbReference>
<evidence type="ECO:0000313" key="3">
    <source>
        <dbReference type="Proteomes" id="UP000658690"/>
    </source>
</evidence>
<dbReference type="InterPro" id="IPR001387">
    <property type="entry name" value="Cro/C1-type_HTH"/>
</dbReference>
<dbReference type="InterPro" id="IPR041413">
    <property type="entry name" value="MLTR_LBD"/>
</dbReference>
<protein>
    <submittedName>
        <fullName evidence="2">Helix-turn-helix domain-containing protein</fullName>
    </submittedName>
</protein>
<dbReference type="Proteomes" id="UP000658690">
    <property type="component" value="Unassembled WGS sequence"/>
</dbReference>
<comment type="caution">
    <text evidence="2">The sequence shown here is derived from an EMBL/GenBank/DDBJ whole genome shotgun (WGS) entry which is preliminary data.</text>
</comment>
<organism evidence="2 3">
    <name type="scientific">Paenibacillus germinis</name>
    <dbReference type="NCBI Taxonomy" id="2654979"/>
    <lineage>
        <taxon>Bacteria</taxon>
        <taxon>Bacillati</taxon>
        <taxon>Bacillota</taxon>
        <taxon>Bacilli</taxon>
        <taxon>Bacillales</taxon>
        <taxon>Paenibacillaceae</taxon>
        <taxon>Paenibacillus</taxon>
    </lineage>
</organism>
<dbReference type="EMBL" id="WHOC01000166">
    <property type="protein sequence ID" value="NOU90328.1"/>
    <property type="molecule type" value="Genomic_DNA"/>
</dbReference>
<dbReference type="Pfam" id="PF13560">
    <property type="entry name" value="HTH_31"/>
    <property type="match status" value="1"/>
</dbReference>
<dbReference type="SMART" id="SM00530">
    <property type="entry name" value="HTH_XRE"/>
    <property type="match status" value="1"/>
</dbReference>
<reference evidence="2 3" key="1">
    <citation type="submission" date="2019-10" db="EMBL/GenBank/DDBJ databases">
        <title>Description of Paenibacillus choica sp. nov.</title>
        <authorList>
            <person name="Carlier A."/>
            <person name="Qi S."/>
        </authorList>
    </citation>
    <scope>NUCLEOTIDE SEQUENCE [LARGE SCALE GENOMIC DNA]</scope>
    <source>
        <strain evidence="2 3">LMG 31460</strain>
    </source>
</reference>